<dbReference type="InterPro" id="IPR024192">
    <property type="entry name" value="Fosfomycin_R_FomA-type"/>
</dbReference>
<feature type="site" description="Transition state stabilizer" evidence="11">
    <location>
        <position position="19"/>
    </location>
</feature>
<keyword evidence="7 10" id="KW-0067">ATP-binding</keyword>
<evidence type="ECO:0000256" key="5">
    <source>
        <dbReference type="ARBA" id="ARBA00022741"/>
    </source>
</evidence>
<organism evidence="13 14">
    <name type="scientific">Strongylocentrotus purpuratus</name>
    <name type="common">Purple sea urchin</name>
    <dbReference type="NCBI Taxonomy" id="7668"/>
    <lineage>
        <taxon>Eukaryota</taxon>
        <taxon>Metazoa</taxon>
        <taxon>Echinodermata</taxon>
        <taxon>Eleutherozoa</taxon>
        <taxon>Echinozoa</taxon>
        <taxon>Echinoidea</taxon>
        <taxon>Euechinoidea</taxon>
        <taxon>Echinacea</taxon>
        <taxon>Camarodonta</taxon>
        <taxon>Echinidea</taxon>
        <taxon>Strongylocentrotidae</taxon>
        <taxon>Strongylocentrotus</taxon>
    </lineage>
</organism>
<comment type="catalytic activity">
    <reaction evidence="9">
        <text>isopentenyl phosphate + ATP = isopentenyl diphosphate + ADP</text>
        <dbReference type="Rhea" id="RHEA:33963"/>
        <dbReference type="ChEBI" id="CHEBI:30616"/>
        <dbReference type="ChEBI" id="CHEBI:65078"/>
        <dbReference type="ChEBI" id="CHEBI:128769"/>
        <dbReference type="ChEBI" id="CHEBI:456216"/>
        <dbReference type="EC" id="2.7.4.26"/>
    </reaction>
</comment>
<evidence type="ECO:0000256" key="7">
    <source>
        <dbReference type="ARBA" id="ARBA00022840"/>
    </source>
</evidence>
<evidence type="ECO:0000313" key="13">
    <source>
        <dbReference type="EnsemblMetazoa" id="XP_030829965"/>
    </source>
</evidence>
<evidence type="ECO:0000256" key="1">
    <source>
        <dbReference type="ARBA" id="ARBA00010540"/>
    </source>
</evidence>
<dbReference type="Proteomes" id="UP000007110">
    <property type="component" value="Unassembled WGS sequence"/>
</dbReference>
<feature type="binding site" evidence="10">
    <location>
        <position position="161"/>
    </location>
    <ligand>
        <name>substrate</name>
    </ligand>
</feature>
<evidence type="ECO:0000259" key="12">
    <source>
        <dbReference type="Pfam" id="PF00696"/>
    </source>
</evidence>
<keyword evidence="8" id="KW-0414">Isoprene biosynthesis</keyword>
<comment type="similarity">
    <text evidence="1">Belongs to the isopentenyl phosphate kinase family.</text>
</comment>
<dbReference type="NCBIfam" id="NF040647">
    <property type="entry name" value="IPPK_Arch"/>
    <property type="match status" value="1"/>
</dbReference>
<dbReference type="GO" id="GO:0016114">
    <property type="term" value="P:terpenoid biosynthetic process"/>
    <property type="evidence" value="ECO:0000318"/>
    <property type="project" value="GO_Central"/>
</dbReference>
<dbReference type="Gene3D" id="3.40.1160.10">
    <property type="entry name" value="Acetylglutamate kinase-like"/>
    <property type="match status" value="1"/>
</dbReference>
<evidence type="ECO:0000256" key="9">
    <source>
        <dbReference type="ARBA" id="ARBA00049063"/>
    </source>
</evidence>
<evidence type="ECO:0000256" key="6">
    <source>
        <dbReference type="ARBA" id="ARBA00022777"/>
    </source>
</evidence>
<dbReference type="SUPFAM" id="SSF53633">
    <property type="entry name" value="Carbamate kinase-like"/>
    <property type="match status" value="1"/>
</dbReference>
<evidence type="ECO:0000256" key="8">
    <source>
        <dbReference type="ARBA" id="ARBA00023229"/>
    </source>
</evidence>
<evidence type="ECO:0000256" key="3">
    <source>
        <dbReference type="ARBA" id="ARBA00017267"/>
    </source>
</evidence>
<evidence type="ECO:0000313" key="14">
    <source>
        <dbReference type="Proteomes" id="UP000007110"/>
    </source>
</evidence>
<keyword evidence="14" id="KW-1185">Reference proteome</keyword>
<accession>A0A7M7N1N8</accession>
<reference evidence="14" key="1">
    <citation type="submission" date="2015-02" db="EMBL/GenBank/DDBJ databases">
        <title>Genome sequencing for Strongylocentrotus purpuratus.</title>
        <authorList>
            <person name="Murali S."/>
            <person name="Liu Y."/>
            <person name="Vee V."/>
            <person name="English A."/>
            <person name="Wang M."/>
            <person name="Skinner E."/>
            <person name="Han Y."/>
            <person name="Muzny D.M."/>
            <person name="Worley K.C."/>
            <person name="Gibbs R.A."/>
        </authorList>
    </citation>
    <scope>NUCLEOTIDE SEQUENCE</scope>
</reference>
<evidence type="ECO:0000256" key="4">
    <source>
        <dbReference type="ARBA" id="ARBA00022679"/>
    </source>
</evidence>
<sequence length="279" mass="29990">MEQKIECIIKVGGSVITNKTELETANPENIVKTAELLSRLKGKCILVHGAGSFGHFQASEYGVAKGYTSLSPDEQTIVKEGFCKTRISVTKLNHMVVQALVEKGVKAVGIAPCGRWKTRGRGQVVSSDCEGVNELLQAGFLPVLHGDCVLDEELGCTILSGDTIMQVLCEFFKPKRVVFLSDVQGIFTKPPLNPKAKLIPRIQVKQDGSIATIIATEQLDHDVTGGIKTKIAAACTIVSQSGGAIPVFVCKLGGHSAELACWHSDRSDEFKGTIIEARE</sequence>
<feature type="binding site" evidence="10">
    <location>
        <position position="226"/>
    </location>
    <ligand>
        <name>ATP</name>
        <dbReference type="ChEBI" id="CHEBI:30616"/>
    </ligand>
</feature>
<dbReference type="PANTHER" id="PTHR43654">
    <property type="entry name" value="GLUTAMATE 5-KINASE"/>
    <property type="match status" value="1"/>
</dbReference>
<dbReference type="RefSeq" id="XP_030829965.1">
    <property type="nucleotide sequence ID" value="XM_030974105.1"/>
</dbReference>
<evidence type="ECO:0000256" key="10">
    <source>
        <dbReference type="PIRSR" id="PIRSR016496-1"/>
    </source>
</evidence>
<dbReference type="GeneID" id="100890155"/>
<protein>
    <recommendedName>
        <fullName evidence="3">Isopentenyl phosphate kinase</fullName>
        <ecNumber evidence="2">2.7.4.26</ecNumber>
    </recommendedName>
</protein>
<dbReference type="GO" id="GO:0016301">
    <property type="term" value="F:kinase activity"/>
    <property type="evidence" value="ECO:0007669"/>
    <property type="project" value="UniProtKB-KW"/>
</dbReference>
<dbReference type="GO" id="GO:0102043">
    <property type="term" value="F:isopentenyl phosphate kinase activity"/>
    <property type="evidence" value="ECO:0000318"/>
    <property type="project" value="GO_Central"/>
</dbReference>
<dbReference type="InterPro" id="IPR001048">
    <property type="entry name" value="Asp/Glu/Uridylate_kinase"/>
</dbReference>
<reference evidence="13" key="2">
    <citation type="submission" date="2021-01" db="UniProtKB">
        <authorList>
            <consortium name="EnsemblMetazoa"/>
        </authorList>
    </citation>
    <scope>IDENTIFICATION</scope>
</reference>
<dbReference type="PIRSF" id="PIRSF016496">
    <property type="entry name" value="Kin_FomA"/>
    <property type="match status" value="1"/>
</dbReference>
<dbReference type="AlphaFoldDB" id="A0A7M7N1N8"/>
<keyword evidence="5 10" id="KW-0547">Nucleotide-binding</keyword>
<feature type="binding site" evidence="10">
    <location>
        <position position="230"/>
    </location>
    <ligand>
        <name>ATP</name>
        <dbReference type="ChEBI" id="CHEBI:30616"/>
    </ligand>
</feature>
<dbReference type="EC" id="2.7.4.26" evidence="2"/>
<dbReference type="OMA" id="HHNASEH"/>
<feature type="binding site" evidence="10">
    <location>
        <position position="50"/>
    </location>
    <ligand>
        <name>substrate</name>
    </ligand>
</feature>
<proteinExistence type="inferred from homology"/>
<dbReference type="CDD" id="cd04241">
    <property type="entry name" value="AAK_FomA-like"/>
    <property type="match status" value="1"/>
</dbReference>
<evidence type="ECO:0000256" key="11">
    <source>
        <dbReference type="PIRSR" id="PIRSR016496-2"/>
    </source>
</evidence>
<dbReference type="InParanoid" id="A0A7M7N1N8"/>
<dbReference type="PANTHER" id="PTHR43654:SF1">
    <property type="entry name" value="ISOPENTENYL PHOSPHATE KINASE"/>
    <property type="match status" value="1"/>
</dbReference>
<dbReference type="GO" id="GO:0005524">
    <property type="term" value="F:ATP binding"/>
    <property type="evidence" value="ECO:0007669"/>
    <property type="project" value="UniProtKB-KW"/>
</dbReference>
<dbReference type="Pfam" id="PF00696">
    <property type="entry name" value="AA_kinase"/>
    <property type="match status" value="1"/>
</dbReference>
<dbReference type="GO" id="GO:0005829">
    <property type="term" value="C:cytosol"/>
    <property type="evidence" value="ECO:0000318"/>
    <property type="project" value="GO_Central"/>
</dbReference>
<feature type="domain" description="Aspartate/glutamate/uridylate kinase" evidence="12">
    <location>
        <begin position="7"/>
        <end position="250"/>
    </location>
</feature>
<evidence type="ECO:0000256" key="2">
    <source>
        <dbReference type="ARBA" id="ARBA00012908"/>
    </source>
</evidence>
<dbReference type="InterPro" id="IPR036393">
    <property type="entry name" value="AceGlu_kinase-like_sf"/>
</dbReference>
<feature type="binding site" evidence="10">
    <location>
        <position position="55"/>
    </location>
    <ligand>
        <name>substrate</name>
    </ligand>
</feature>
<name>A0A7M7N1N8_STRPU</name>
<dbReference type="KEGG" id="spu:100890155"/>
<feature type="binding site" evidence="10">
    <location>
        <begin position="10"/>
        <end position="14"/>
    </location>
    <ligand>
        <name>ATP</name>
        <dbReference type="ChEBI" id="CHEBI:30616"/>
    </ligand>
</feature>
<dbReference type="FunFam" id="3.40.1160.10:FF:000051">
    <property type="entry name" value="Isopentenyl phosphate kinase"/>
    <property type="match status" value="1"/>
</dbReference>
<feature type="binding site" evidence="10">
    <location>
        <position position="51"/>
    </location>
    <ligand>
        <name>ATP</name>
        <dbReference type="ChEBI" id="CHEBI:30616"/>
    </ligand>
</feature>
<keyword evidence="4" id="KW-0808">Transferase</keyword>
<dbReference type="OrthoDB" id="1934954at2759"/>
<dbReference type="EnsemblMetazoa" id="XM_030974105">
    <property type="protein sequence ID" value="XP_030829965"/>
    <property type="gene ID" value="LOC100890155"/>
</dbReference>
<feature type="binding site" evidence="10">
    <location>
        <position position="182"/>
    </location>
    <ligand>
        <name>ATP</name>
        <dbReference type="ChEBI" id="CHEBI:30616"/>
    </ligand>
</feature>
<keyword evidence="6" id="KW-0418">Kinase</keyword>